<dbReference type="GO" id="GO:0016740">
    <property type="term" value="F:transferase activity"/>
    <property type="evidence" value="ECO:0007669"/>
    <property type="project" value="UniProtKB-KW"/>
</dbReference>
<keyword evidence="1 3" id="KW-0808">Transferase</keyword>
<evidence type="ECO:0000256" key="2">
    <source>
        <dbReference type="ARBA" id="ARBA00022737"/>
    </source>
</evidence>
<dbReference type="InterPro" id="IPR011004">
    <property type="entry name" value="Trimer_LpxA-like_sf"/>
</dbReference>
<dbReference type="Proteomes" id="UP000193834">
    <property type="component" value="Unassembled WGS sequence"/>
</dbReference>
<dbReference type="EMBL" id="FXAZ01000001">
    <property type="protein sequence ID" value="SMG07791.1"/>
    <property type="molecule type" value="Genomic_DNA"/>
</dbReference>
<gene>
    <name evidence="3" type="ORF">SAMN06295960_0023</name>
</gene>
<dbReference type="Pfam" id="PF00132">
    <property type="entry name" value="Hexapep"/>
    <property type="match status" value="1"/>
</dbReference>
<evidence type="ECO:0000313" key="4">
    <source>
        <dbReference type="Proteomes" id="UP000193834"/>
    </source>
</evidence>
<protein>
    <submittedName>
        <fullName evidence="3">Acetyltransferase (Isoleucine patch superfamily)</fullName>
    </submittedName>
</protein>
<evidence type="ECO:0000256" key="1">
    <source>
        <dbReference type="ARBA" id="ARBA00022679"/>
    </source>
</evidence>
<dbReference type="OrthoDB" id="9801697at2"/>
<dbReference type="STRING" id="1852522.SAMN06295960_0023"/>
<dbReference type="PANTHER" id="PTHR43300:SF11">
    <property type="entry name" value="ACETYLTRANSFERASE RV3034C-RELATED"/>
    <property type="match status" value="1"/>
</dbReference>
<dbReference type="InterPro" id="IPR018357">
    <property type="entry name" value="Hexapep_transf_CS"/>
</dbReference>
<dbReference type="CDD" id="cd03349">
    <property type="entry name" value="LbH_XAT"/>
    <property type="match status" value="1"/>
</dbReference>
<dbReference type="SUPFAM" id="SSF51161">
    <property type="entry name" value="Trimeric LpxA-like enzymes"/>
    <property type="match status" value="1"/>
</dbReference>
<keyword evidence="4" id="KW-1185">Reference proteome</keyword>
<accession>A0A1X7I1D6</accession>
<sequence length="179" mass="19854">MFMNKNPKYAGYPIGEWTYGEPDVFSWGEGATLHIGKYTSIAARVTIMLGGEHNVDWVTTYPFNPIFPQAQGILGHPKTKGNVTIGHDVWLGLGSFILSGVTIGNGAVVAAHSVVTKDVPPYAIVGGNPAKIIRYRFTPDIIARLEQMAWWNWPIHQVLEALPLLFSNRVEEFIRTYNG</sequence>
<dbReference type="PANTHER" id="PTHR43300">
    <property type="entry name" value="ACETYLTRANSFERASE"/>
    <property type="match status" value="1"/>
</dbReference>
<dbReference type="InterPro" id="IPR001451">
    <property type="entry name" value="Hexapep"/>
</dbReference>
<dbReference type="AlphaFoldDB" id="A0A1X7I1D6"/>
<dbReference type="PROSITE" id="PS00101">
    <property type="entry name" value="HEXAPEP_TRANSFERASES"/>
    <property type="match status" value="1"/>
</dbReference>
<proteinExistence type="predicted"/>
<keyword evidence="2" id="KW-0677">Repeat</keyword>
<evidence type="ECO:0000313" key="3">
    <source>
        <dbReference type="EMBL" id="SMG07791.1"/>
    </source>
</evidence>
<name>A0A1X7I1D6_9BACL</name>
<organism evidence="3 4">
    <name type="scientific">Paenibacillus aquistagni</name>
    <dbReference type="NCBI Taxonomy" id="1852522"/>
    <lineage>
        <taxon>Bacteria</taxon>
        <taxon>Bacillati</taxon>
        <taxon>Bacillota</taxon>
        <taxon>Bacilli</taxon>
        <taxon>Bacillales</taxon>
        <taxon>Paenibacillaceae</taxon>
        <taxon>Paenibacillus</taxon>
    </lineage>
</organism>
<reference evidence="3 4" key="1">
    <citation type="submission" date="2017-04" db="EMBL/GenBank/DDBJ databases">
        <authorList>
            <person name="Afonso C.L."/>
            <person name="Miller P.J."/>
            <person name="Scott M.A."/>
            <person name="Spackman E."/>
            <person name="Goraichik I."/>
            <person name="Dimitrov K.M."/>
            <person name="Suarez D.L."/>
            <person name="Swayne D.E."/>
        </authorList>
    </citation>
    <scope>NUCLEOTIDE SEQUENCE [LARGE SCALE GENOMIC DNA]</scope>
    <source>
        <strain evidence="3 4">11</strain>
    </source>
</reference>
<dbReference type="InterPro" id="IPR050179">
    <property type="entry name" value="Trans_hexapeptide_repeat"/>
</dbReference>
<dbReference type="RefSeq" id="WP_085492354.1">
    <property type="nucleotide sequence ID" value="NZ_FXAZ01000001.1"/>
</dbReference>
<dbReference type="Gene3D" id="2.160.10.10">
    <property type="entry name" value="Hexapeptide repeat proteins"/>
    <property type="match status" value="1"/>
</dbReference>